<organism evidence="6 7">
    <name type="scientific">Phytoactinopolyspora mesophila</name>
    <dbReference type="NCBI Taxonomy" id="2650750"/>
    <lineage>
        <taxon>Bacteria</taxon>
        <taxon>Bacillati</taxon>
        <taxon>Actinomycetota</taxon>
        <taxon>Actinomycetes</taxon>
        <taxon>Jiangellales</taxon>
        <taxon>Jiangellaceae</taxon>
        <taxon>Phytoactinopolyspora</taxon>
    </lineage>
</organism>
<keyword evidence="1" id="KW-0805">Transcription regulation</keyword>
<dbReference type="EMBL" id="WLZY01000004">
    <property type="protein sequence ID" value="NDL57952.1"/>
    <property type="molecule type" value="Genomic_DNA"/>
</dbReference>
<comment type="caution">
    <text evidence="6">The sequence shown here is derived from an EMBL/GenBank/DDBJ whole genome shotgun (WGS) entry which is preliminary data.</text>
</comment>
<evidence type="ECO:0000256" key="3">
    <source>
        <dbReference type="ARBA" id="ARBA00023163"/>
    </source>
</evidence>
<dbReference type="Proteomes" id="UP000460435">
    <property type="component" value="Unassembled WGS sequence"/>
</dbReference>
<feature type="DNA-binding region" description="H-T-H motif" evidence="4">
    <location>
        <begin position="38"/>
        <end position="57"/>
    </location>
</feature>
<dbReference type="Gene3D" id="1.10.10.60">
    <property type="entry name" value="Homeodomain-like"/>
    <property type="match status" value="1"/>
</dbReference>
<dbReference type="GO" id="GO:0000976">
    <property type="term" value="F:transcription cis-regulatory region binding"/>
    <property type="evidence" value="ECO:0007669"/>
    <property type="project" value="TreeGrafter"/>
</dbReference>
<dbReference type="InterPro" id="IPR036271">
    <property type="entry name" value="Tet_transcr_reg_TetR-rel_C_sf"/>
</dbReference>
<protein>
    <submittedName>
        <fullName evidence="6">TetR family transcriptional regulator</fullName>
    </submittedName>
</protein>
<dbReference type="PANTHER" id="PTHR30055:SF148">
    <property type="entry name" value="TETR-FAMILY TRANSCRIPTIONAL REGULATOR"/>
    <property type="match status" value="1"/>
</dbReference>
<dbReference type="Gene3D" id="1.10.357.10">
    <property type="entry name" value="Tetracycline Repressor, domain 2"/>
    <property type="match status" value="1"/>
</dbReference>
<evidence type="ECO:0000256" key="1">
    <source>
        <dbReference type="ARBA" id="ARBA00023015"/>
    </source>
</evidence>
<dbReference type="RefSeq" id="WP_162450655.1">
    <property type="nucleotide sequence ID" value="NZ_WLZY01000004.1"/>
</dbReference>
<reference evidence="6 7" key="1">
    <citation type="submission" date="2019-11" db="EMBL/GenBank/DDBJ databases">
        <authorList>
            <person name="Li X.-J."/>
            <person name="Feng X.-M."/>
        </authorList>
    </citation>
    <scope>NUCLEOTIDE SEQUENCE [LARGE SCALE GENOMIC DNA]</scope>
    <source>
        <strain evidence="6 7">XMNu-373</strain>
    </source>
</reference>
<dbReference type="SUPFAM" id="SSF48498">
    <property type="entry name" value="Tetracyclin repressor-like, C-terminal domain"/>
    <property type="match status" value="1"/>
</dbReference>
<dbReference type="Pfam" id="PF00440">
    <property type="entry name" value="TetR_N"/>
    <property type="match status" value="1"/>
</dbReference>
<dbReference type="Pfam" id="PF16859">
    <property type="entry name" value="TetR_C_11"/>
    <property type="match status" value="1"/>
</dbReference>
<evidence type="ECO:0000256" key="2">
    <source>
        <dbReference type="ARBA" id="ARBA00023125"/>
    </source>
</evidence>
<dbReference type="PANTHER" id="PTHR30055">
    <property type="entry name" value="HTH-TYPE TRANSCRIPTIONAL REGULATOR RUTR"/>
    <property type="match status" value="1"/>
</dbReference>
<proteinExistence type="predicted"/>
<feature type="domain" description="HTH tetR-type" evidence="5">
    <location>
        <begin position="15"/>
        <end position="75"/>
    </location>
</feature>
<evidence type="ECO:0000313" key="7">
    <source>
        <dbReference type="Proteomes" id="UP000460435"/>
    </source>
</evidence>
<dbReference type="SUPFAM" id="SSF46689">
    <property type="entry name" value="Homeodomain-like"/>
    <property type="match status" value="1"/>
</dbReference>
<dbReference type="PROSITE" id="PS50977">
    <property type="entry name" value="HTH_TETR_2"/>
    <property type="match status" value="1"/>
</dbReference>
<accession>A0A7K3M4U7</accession>
<keyword evidence="7" id="KW-1185">Reference proteome</keyword>
<name>A0A7K3M4U7_9ACTN</name>
<dbReference type="InterPro" id="IPR001647">
    <property type="entry name" value="HTH_TetR"/>
</dbReference>
<dbReference type="InterPro" id="IPR011075">
    <property type="entry name" value="TetR_C"/>
</dbReference>
<dbReference type="PRINTS" id="PR00455">
    <property type="entry name" value="HTHTETR"/>
</dbReference>
<evidence type="ECO:0000259" key="5">
    <source>
        <dbReference type="PROSITE" id="PS50977"/>
    </source>
</evidence>
<dbReference type="InterPro" id="IPR050109">
    <property type="entry name" value="HTH-type_TetR-like_transc_reg"/>
</dbReference>
<dbReference type="GO" id="GO:0003700">
    <property type="term" value="F:DNA-binding transcription factor activity"/>
    <property type="evidence" value="ECO:0007669"/>
    <property type="project" value="TreeGrafter"/>
</dbReference>
<evidence type="ECO:0000256" key="4">
    <source>
        <dbReference type="PROSITE-ProRule" id="PRU00335"/>
    </source>
</evidence>
<evidence type="ECO:0000313" key="6">
    <source>
        <dbReference type="EMBL" id="NDL57952.1"/>
    </source>
</evidence>
<gene>
    <name evidence="6" type="ORF">F7O44_12790</name>
</gene>
<sequence>MTSTPSGPRPSRRSETSRRAILGAAFELVGEVGYAKLSIEAIAARAGVGKQTIYRWWPSKGAVLFDAFLALATDGQADTTLPDTGDIAADLKHVLRATVDELTDPRFDLPTRALNTEVAHDPALAADYVERLDRPIKELKKQRLRSAQRAGEIASDVDLDVAVELLFAPLFQRWMLRSGPLTPEFADAVVATVLAGLRPRQN</sequence>
<keyword evidence="2 4" id="KW-0238">DNA-binding</keyword>
<keyword evidence="3" id="KW-0804">Transcription</keyword>
<dbReference type="InterPro" id="IPR009057">
    <property type="entry name" value="Homeodomain-like_sf"/>
</dbReference>
<dbReference type="AlphaFoldDB" id="A0A7K3M4U7"/>